<protein>
    <submittedName>
        <fullName evidence="1">Uncharacterized protein</fullName>
    </submittedName>
</protein>
<accession>A0A0L0KNT4</accession>
<comment type="caution">
    <text evidence="1">The sequence shown here is derived from an EMBL/GenBank/DDBJ whole genome shotgun (WGS) entry which is preliminary data.</text>
</comment>
<sequence length="61" mass="6702">MSEMAIGLDDDELARAVRIGGGWAKEDVAGAALVAKHYRAAQGWDHEEWQRRHADDKQGGV</sequence>
<gene>
    <name evidence="1" type="ORF">IQ63_02910</name>
</gene>
<dbReference type="PATRIC" id="fig|42234.21.peg.602"/>
<evidence type="ECO:0000313" key="2">
    <source>
        <dbReference type="Proteomes" id="UP000037151"/>
    </source>
</evidence>
<name>A0A0L0KNT4_9ACTN</name>
<dbReference type="Proteomes" id="UP000037151">
    <property type="component" value="Unassembled WGS sequence"/>
</dbReference>
<dbReference type="EMBL" id="JPPY01000022">
    <property type="protein sequence ID" value="KND39531.1"/>
    <property type="molecule type" value="Genomic_DNA"/>
</dbReference>
<proteinExistence type="predicted"/>
<dbReference type="AlphaFoldDB" id="A0A0L0KNT4"/>
<dbReference type="OrthoDB" id="4563074at2"/>
<reference evidence="2" key="1">
    <citation type="submission" date="2014-07" db="EMBL/GenBank/DDBJ databases">
        <title>Genome sequencing of plant-pathogenic Streptomyces species.</title>
        <authorList>
            <person name="Harrison J."/>
            <person name="Sapp M."/>
            <person name="Thwaites R."/>
            <person name="Studholme D.J."/>
        </authorList>
    </citation>
    <scope>NUCLEOTIDE SEQUENCE [LARGE SCALE GENOMIC DNA]</scope>
    <source>
        <strain evidence="2">NCPPB 4445</strain>
    </source>
</reference>
<organism evidence="1 2">
    <name type="scientific">Streptomyces acidiscabies</name>
    <dbReference type="NCBI Taxonomy" id="42234"/>
    <lineage>
        <taxon>Bacteria</taxon>
        <taxon>Bacillati</taxon>
        <taxon>Actinomycetota</taxon>
        <taxon>Actinomycetes</taxon>
        <taxon>Kitasatosporales</taxon>
        <taxon>Streptomycetaceae</taxon>
        <taxon>Streptomyces</taxon>
    </lineage>
</organism>
<evidence type="ECO:0000313" key="1">
    <source>
        <dbReference type="EMBL" id="KND39531.1"/>
    </source>
</evidence>